<dbReference type="AlphaFoldDB" id="A0AAV5B1H3"/>
<dbReference type="EMBL" id="BQKC01000001">
    <property type="protein sequence ID" value="GJM54714.1"/>
    <property type="molecule type" value="Genomic_DNA"/>
</dbReference>
<comment type="caution">
    <text evidence="2">The sequence shown here is derived from an EMBL/GenBank/DDBJ whole genome shotgun (WGS) entry which is preliminary data.</text>
</comment>
<name>A0AAV5B1H3_9ACTN</name>
<organism evidence="2 3">
    <name type="scientific">Granulimonas faecalis</name>
    <dbReference type="NCBI Taxonomy" id="2894155"/>
    <lineage>
        <taxon>Bacteria</taxon>
        <taxon>Bacillati</taxon>
        <taxon>Actinomycetota</taxon>
        <taxon>Coriobacteriia</taxon>
        <taxon>Coriobacteriales</taxon>
        <taxon>Kribbibacteriaceae</taxon>
        <taxon>Granulimonas</taxon>
    </lineage>
</organism>
<keyword evidence="3" id="KW-1185">Reference proteome</keyword>
<accession>A0AAV5B1H3</accession>
<feature type="region of interest" description="Disordered" evidence="1">
    <location>
        <begin position="1"/>
        <end position="42"/>
    </location>
</feature>
<reference evidence="2" key="1">
    <citation type="journal article" date="2022" name="Int. J. Syst. Evol. Microbiol.">
        <title>Granulimonas faecalis gen. nov., sp. nov., and Leptogranulimonas caecicola gen. nov., sp. nov., novel lactate-producing Atopobiaceae bacteria isolated from mouse intestines, and an emended description of the family Atopobiaceae.</title>
        <authorList>
            <person name="Morinaga K."/>
            <person name="Kusada H."/>
            <person name="Sakamoto S."/>
            <person name="Murakami T."/>
            <person name="Toyoda A."/>
            <person name="Mori H."/>
            <person name="Meng X.Y."/>
            <person name="Takashino M."/>
            <person name="Murotomi K."/>
            <person name="Tamaki H."/>
        </authorList>
    </citation>
    <scope>NUCLEOTIDE SEQUENCE</scope>
    <source>
        <strain evidence="2">OPF53</strain>
    </source>
</reference>
<evidence type="ECO:0000313" key="2">
    <source>
        <dbReference type="EMBL" id="GJM54714.1"/>
    </source>
</evidence>
<sequence>MTRRLSATDVCGGHPAMGPTAGSLAREKSTGASSSCQGRRTMRGDFRAIGMVPPESAVSRRRCGMCTLVYASLKIASYPHIVANKG</sequence>
<gene>
    <name evidence="2" type="ORF">ATOP_03690</name>
</gene>
<dbReference type="Proteomes" id="UP001055025">
    <property type="component" value="Unassembled WGS sequence"/>
</dbReference>
<proteinExistence type="predicted"/>
<protein>
    <submittedName>
        <fullName evidence="2">Uncharacterized protein</fullName>
    </submittedName>
</protein>
<evidence type="ECO:0000256" key="1">
    <source>
        <dbReference type="SAM" id="MobiDB-lite"/>
    </source>
</evidence>
<evidence type="ECO:0000313" key="3">
    <source>
        <dbReference type="Proteomes" id="UP001055025"/>
    </source>
</evidence>